<evidence type="ECO:0000313" key="3">
    <source>
        <dbReference type="EMBL" id="RAL02123.1"/>
    </source>
</evidence>
<keyword evidence="2" id="KW-0472">Membrane</keyword>
<name>A0A395H3A8_9EURO</name>
<dbReference type="VEuPathDB" id="FungiDB:BO80DRAFT_40149"/>
<evidence type="ECO:0000256" key="2">
    <source>
        <dbReference type="SAM" id="Phobius"/>
    </source>
</evidence>
<proteinExistence type="predicted"/>
<evidence type="ECO:0000313" key="4">
    <source>
        <dbReference type="Proteomes" id="UP000249402"/>
    </source>
</evidence>
<dbReference type="EMBL" id="KZ824432">
    <property type="protein sequence ID" value="RAL02123.1"/>
    <property type="molecule type" value="Genomic_DNA"/>
</dbReference>
<reference evidence="3 4" key="1">
    <citation type="submission" date="2018-02" db="EMBL/GenBank/DDBJ databases">
        <title>The genomes of Aspergillus section Nigri reveals drivers in fungal speciation.</title>
        <authorList>
            <consortium name="DOE Joint Genome Institute"/>
            <person name="Vesth T.C."/>
            <person name="Nybo J."/>
            <person name="Theobald S."/>
            <person name="Brandl J."/>
            <person name="Frisvad J.C."/>
            <person name="Nielsen K.F."/>
            <person name="Lyhne E.K."/>
            <person name="Kogle M.E."/>
            <person name="Kuo A."/>
            <person name="Riley R."/>
            <person name="Clum A."/>
            <person name="Nolan M."/>
            <person name="Lipzen A."/>
            <person name="Salamov A."/>
            <person name="Henrissat B."/>
            <person name="Wiebenga A."/>
            <person name="De vries R.P."/>
            <person name="Grigoriev I.V."/>
            <person name="Mortensen U.H."/>
            <person name="Andersen M.R."/>
            <person name="Baker S.E."/>
        </authorList>
    </citation>
    <scope>NUCLEOTIDE SEQUENCE [LARGE SCALE GENOMIC DNA]</scope>
    <source>
        <strain evidence="3 4">CBS 121593</strain>
    </source>
</reference>
<keyword evidence="4" id="KW-1185">Reference proteome</keyword>
<sequence>MLRKETTRDAPSHDPSIFVTMVGPVPSLGRSPEELELPIMGLLLSPATMRMTPRDARRVTLFAQLIVTIAAGINHQVPGPLRTKPTLRQKKSGPEPSFFTTPSV</sequence>
<accession>A0A395H3A8</accession>
<organism evidence="3 4">
    <name type="scientific">Aspergillus ibericus CBS 121593</name>
    <dbReference type="NCBI Taxonomy" id="1448316"/>
    <lineage>
        <taxon>Eukaryota</taxon>
        <taxon>Fungi</taxon>
        <taxon>Dikarya</taxon>
        <taxon>Ascomycota</taxon>
        <taxon>Pezizomycotina</taxon>
        <taxon>Eurotiomycetes</taxon>
        <taxon>Eurotiomycetidae</taxon>
        <taxon>Eurotiales</taxon>
        <taxon>Aspergillaceae</taxon>
        <taxon>Aspergillus</taxon>
        <taxon>Aspergillus subgen. Circumdati</taxon>
    </lineage>
</organism>
<keyword evidence="2" id="KW-1133">Transmembrane helix</keyword>
<feature type="compositionally biased region" description="Basic and acidic residues" evidence="1">
    <location>
        <begin position="1"/>
        <end position="12"/>
    </location>
</feature>
<protein>
    <submittedName>
        <fullName evidence="3">Uncharacterized protein</fullName>
    </submittedName>
</protein>
<gene>
    <name evidence="3" type="ORF">BO80DRAFT_40149</name>
</gene>
<feature type="region of interest" description="Disordered" evidence="1">
    <location>
        <begin position="77"/>
        <end position="104"/>
    </location>
</feature>
<dbReference type="GeneID" id="37222430"/>
<keyword evidence="2" id="KW-0812">Transmembrane</keyword>
<evidence type="ECO:0000256" key="1">
    <source>
        <dbReference type="SAM" id="MobiDB-lite"/>
    </source>
</evidence>
<dbReference type="RefSeq" id="XP_025576450.1">
    <property type="nucleotide sequence ID" value="XM_025717565.1"/>
</dbReference>
<dbReference type="Proteomes" id="UP000249402">
    <property type="component" value="Unassembled WGS sequence"/>
</dbReference>
<feature type="region of interest" description="Disordered" evidence="1">
    <location>
        <begin position="1"/>
        <end position="20"/>
    </location>
</feature>
<dbReference type="AlphaFoldDB" id="A0A395H3A8"/>
<feature type="transmembrane region" description="Helical" evidence="2">
    <location>
        <begin position="59"/>
        <end position="77"/>
    </location>
</feature>